<comment type="caution">
    <text evidence="9">The sequence shown here is derived from an EMBL/GenBank/DDBJ whole genome shotgun (WGS) entry which is preliminary data.</text>
</comment>
<feature type="transmembrane region" description="Helical" evidence="7">
    <location>
        <begin position="88"/>
        <end position="107"/>
    </location>
</feature>
<dbReference type="InterPro" id="IPR002656">
    <property type="entry name" value="Acyl_transf_3_dom"/>
</dbReference>
<evidence type="ECO:0000256" key="7">
    <source>
        <dbReference type="SAM" id="Phobius"/>
    </source>
</evidence>
<feature type="transmembrane region" description="Helical" evidence="7">
    <location>
        <begin position="150"/>
        <end position="171"/>
    </location>
</feature>
<evidence type="ECO:0000313" key="10">
    <source>
        <dbReference type="Proteomes" id="UP000218238"/>
    </source>
</evidence>
<feature type="transmembrane region" description="Helical" evidence="7">
    <location>
        <begin position="330"/>
        <end position="352"/>
    </location>
</feature>
<feature type="transmembrane region" description="Helical" evidence="7">
    <location>
        <begin position="292"/>
        <end position="310"/>
    </location>
</feature>
<accession>A0A2A2TE16</accession>
<evidence type="ECO:0000256" key="1">
    <source>
        <dbReference type="ARBA" id="ARBA00004651"/>
    </source>
</evidence>
<evidence type="ECO:0000259" key="8">
    <source>
        <dbReference type="Pfam" id="PF01757"/>
    </source>
</evidence>
<protein>
    <recommendedName>
        <fullName evidence="8">Acyltransferase 3 domain-containing protein</fullName>
    </recommendedName>
</protein>
<dbReference type="EMBL" id="NTFS01000297">
    <property type="protein sequence ID" value="PAX51994.1"/>
    <property type="molecule type" value="Genomic_DNA"/>
</dbReference>
<dbReference type="OrthoDB" id="508456at2"/>
<feature type="transmembrane region" description="Helical" evidence="7">
    <location>
        <begin position="254"/>
        <end position="271"/>
    </location>
</feature>
<keyword evidence="6 7" id="KW-0472">Membrane</keyword>
<comment type="subcellular location">
    <subcellularLocation>
        <location evidence="1">Cell membrane</location>
        <topology evidence="1">Multi-pass membrane protein</topology>
    </subcellularLocation>
</comment>
<feature type="transmembrane region" description="Helical" evidence="7">
    <location>
        <begin position="191"/>
        <end position="212"/>
    </location>
</feature>
<feature type="transmembrane region" description="Helical" evidence="7">
    <location>
        <begin position="12"/>
        <end position="35"/>
    </location>
</feature>
<evidence type="ECO:0000256" key="4">
    <source>
        <dbReference type="ARBA" id="ARBA00022692"/>
    </source>
</evidence>
<keyword evidence="5 7" id="KW-1133">Transmembrane helix</keyword>
<dbReference type="GO" id="GO:0009246">
    <property type="term" value="P:enterobacterial common antigen biosynthetic process"/>
    <property type="evidence" value="ECO:0007669"/>
    <property type="project" value="TreeGrafter"/>
</dbReference>
<dbReference type="GO" id="GO:0016413">
    <property type="term" value="F:O-acetyltransferase activity"/>
    <property type="evidence" value="ECO:0007669"/>
    <property type="project" value="TreeGrafter"/>
</dbReference>
<feature type="transmembrane region" description="Helical" evidence="7">
    <location>
        <begin position="224"/>
        <end position="242"/>
    </location>
</feature>
<name>A0A2A2TE16_9CYAN</name>
<organism evidence="9 10">
    <name type="scientific">Brunnivagina elsteri CCALA 953</name>
    <dbReference type="NCBI Taxonomy" id="987040"/>
    <lineage>
        <taxon>Bacteria</taxon>
        <taxon>Bacillati</taxon>
        <taxon>Cyanobacteriota</taxon>
        <taxon>Cyanophyceae</taxon>
        <taxon>Nostocales</taxon>
        <taxon>Calotrichaceae</taxon>
        <taxon>Brunnivagina</taxon>
    </lineage>
</organism>
<dbReference type="RefSeq" id="WP_095723679.1">
    <property type="nucleotide sequence ID" value="NZ_NTFS01000297.1"/>
</dbReference>
<evidence type="ECO:0000256" key="3">
    <source>
        <dbReference type="ARBA" id="ARBA00022475"/>
    </source>
</evidence>
<gene>
    <name evidence="9" type="ORF">CK510_21725</name>
</gene>
<dbReference type="AlphaFoldDB" id="A0A2A2TE16"/>
<feature type="transmembrane region" description="Helical" evidence="7">
    <location>
        <begin position="127"/>
        <end position="143"/>
    </location>
</feature>
<evidence type="ECO:0000256" key="6">
    <source>
        <dbReference type="ARBA" id="ARBA00023136"/>
    </source>
</evidence>
<dbReference type="Proteomes" id="UP000218238">
    <property type="component" value="Unassembled WGS sequence"/>
</dbReference>
<reference evidence="9 10" key="1">
    <citation type="submission" date="2017-08" db="EMBL/GenBank/DDBJ databases">
        <title>Draft genome sequence of filamentous cyanobacterium Calothrix elsteri CCALA 953.</title>
        <authorList>
            <person name="Gagunashvili A.N."/>
            <person name="Elster J."/>
            <person name="Andresson O.S."/>
        </authorList>
    </citation>
    <scope>NUCLEOTIDE SEQUENCE [LARGE SCALE GENOMIC DNA]</scope>
    <source>
        <strain evidence="9 10">CCALA 953</strain>
    </source>
</reference>
<keyword evidence="10" id="KW-1185">Reference proteome</keyword>
<proteinExistence type="inferred from homology"/>
<keyword evidence="4 7" id="KW-0812">Transmembrane</keyword>
<evidence type="ECO:0000313" key="9">
    <source>
        <dbReference type="EMBL" id="PAX51994.1"/>
    </source>
</evidence>
<evidence type="ECO:0000256" key="2">
    <source>
        <dbReference type="ARBA" id="ARBA00007400"/>
    </source>
</evidence>
<dbReference type="PANTHER" id="PTHR40074">
    <property type="entry name" value="O-ACETYLTRANSFERASE WECH"/>
    <property type="match status" value="1"/>
</dbReference>
<dbReference type="PANTHER" id="PTHR40074:SF2">
    <property type="entry name" value="O-ACETYLTRANSFERASE WECH"/>
    <property type="match status" value="1"/>
</dbReference>
<evidence type="ECO:0000256" key="5">
    <source>
        <dbReference type="ARBA" id="ARBA00022989"/>
    </source>
</evidence>
<sequence>MRIYSNQSRLFCLDFLKAVSIVAIVSYNSIFVPISTYQNHADFLETLFTPLRFCIPVFLTISFFLLGKQLDNQGNKKKSSLLFEHLQHVFILTLFWFAIASIFKFASGNSILQICRDIYQGKIFPDSYYFLVILQLFPIYFVFKRWLHSNYSVLLLIVLQWLIFFGIYISLTSSSTQGIVEVLKNLNHPLIIYWLVYIALGIFIYRQFNLIASISKGIELSTKVFLLCLMSIILMFDYQWLIKITNGTMQPFDYATISCIISAIAMFLCFASIQETHLSVLGEFLIKLLSKYSLGIFCINGILSQVFFYVGTKLFYQASFSLIEILVIKVISWIVLLALSLSLSVLLARFGLKKMVC</sequence>
<dbReference type="GO" id="GO:0005886">
    <property type="term" value="C:plasma membrane"/>
    <property type="evidence" value="ECO:0007669"/>
    <property type="project" value="UniProtKB-SubCell"/>
</dbReference>
<dbReference type="Pfam" id="PF01757">
    <property type="entry name" value="Acyl_transf_3"/>
    <property type="match status" value="1"/>
</dbReference>
<comment type="similarity">
    <text evidence="2">Belongs to the acyltransferase 3 family.</text>
</comment>
<feature type="transmembrane region" description="Helical" evidence="7">
    <location>
        <begin position="47"/>
        <end position="67"/>
    </location>
</feature>
<keyword evidence="3" id="KW-1003">Cell membrane</keyword>
<feature type="domain" description="Acyltransferase 3" evidence="8">
    <location>
        <begin position="12"/>
        <end position="349"/>
    </location>
</feature>